<name>A0A0F8XT43_9ZZZZ</name>
<protein>
    <submittedName>
        <fullName evidence="1">Uncharacterized protein</fullName>
    </submittedName>
</protein>
<comment type="caution">
    <text evidence="1">The sequence shown here is derived from an EMBL/GenBank/DDBJ whole genome shotgun (WGS) entry which is preliminary data.</text>
</comment>
<accession>A0A0F8XT43</accession>
<gene>
    <name evidence="1" type="ORF">LCGC14_2905370</name>
</gene>
<dbReference type="EMBL" id="LAZR01057324">
    <property type="protein sequence ID" value="KKK72287.1"/>
    <property type="molecule type" value="Genomic_DNA"/>
</dbReference>
<sequence length="69" mass="8402">MKWFKHFRHWLGMFPGPRSDYHLWTKVIGDPEFTCWCGVRPKLDEHYNAEREDKMNQIYEVSSKEIDAL</sequence>
<evidence type="ECO:0000313" key="1">
    <source>
        <dbReference type="EMBL" id="KKK72287.1"/>
    </source>
</evidence>
<proteinExistence type="predicted"/>
<dbReference type="AlphaFoldDB" id="A0A0F8XT43"/>
<organism evidence="1">
    <name type="scientific">marine sediment metagenome</name>
    <dbReference type="NCBI Taxonomy" id="412755"/>
    <lineage>
        <taxon>unclassified sequences</taxon>
        <taxon>metagenomes</taxon>
        <taxon>ecological metagenomes</taxon>
    </lineage>
</organism>
<reference evidence="1" key="1">
    <citation type="journal article" date="2015" name="Nature">
        <title>Complex archaea that bridge the gap between prokaryotes and eukaryotes.</title>
        <authorList>
            <person name="Spang A."/>
            <person name="Saw J.H."/>
            <person name="Jorgensen S.L."/>
            <person name="Zaremba-Niedzwiedzka K."/>
            <person name="Martijn J."/>
            <person name="Lind A.E."/>
            <person name="van Eijk R."/>
            <person name="Schleper C."/>
            <person name="Guy L."/>
            <person name="Ettema T.J."/>
        </authorList>
    </citation>
    <scope>NUCLEOTIDE SEQUENCE</scope>
</reference>